<organism evidence="1 2">
    <name type="scientific">Bacillus salacetis</name>
    <dbReference type="NCBI Taxonomy" id="2315464"/>
    <lineage>
        <taxon>Bacteria</taxon>
        <taxon>Bacillati</taxon>
        <taxon>Bacillota</taxon>
        <taxon>Bacilli</taxon>
        <taxon>Bacillales</taxon>
        <taxon>Bacillaceae</taxon>
        <taxon>Bacillus</taxon>
    </lineage>
</organism>
<sequence length="61" mass="6987">MSIIESKPRRLPPARLTGGFFGFFSTGYSYCSESSNFARQPFYKEEHRSKELKGDLQGYGE</sequence>
<reference evidence="1 2" key="1">
    <citation type="submission" date="2018-09" db="EMBL/GenBank/DDBJ databases">
        <title>Bacillus saliacetes sp. nov., isolated from Thai shrimp paste (Ka-pi).</title>
        <authorList>
            <person name="Daroonpunt R."/>
            <person name="Tanasupawat S."/>
            <person name="Yiamsombut S."/>
        </authorList>
    </citation>
    <scope>NUCLEOTIDE SEQUENCE [LARGE SCALE GENOMIC DNA]</scope>
    <source>
        <strain evidence="1 2">SKP7-4</strain>
    </source>
</reference>
<comment type="caution">
    <text evidence="1">The sequence shown here is derived from an EMBL/GenBank/DDBJ whole genome shotgun (WGS) entry which is preliminary data.</text>
</comment>
<protein>
    <submittedName>
        <fullName evidence="1">Uncharacterized protein</fullName>
    </submittedName>
</protein>
<evidence type="ECO:0000313" key="2">
    <source>
        <dbReference type="Proteomes" id="UP000265801"/>
    </source>
</evidence>
<evidence type="ECO:0000313" key="1">
    <source>
        <dbReference type="EMBL" id="RIW29301.1"/>
    </source>
</evidence>
<name>A0A3A1QU11_9BACI</name>
<proteinExistence type="predicted"/>
<accession>A0A3A1QU11</accession>
<dbReference type="RefSeq" id="WP_119548961.1">
    <property type="nucleotide sequence ID" value="NZ_QXIR01000034.1"/>
</dbReference>
<dbReference type="AlphaFoldDB" id="A0A3A1QU11"/>
<keyword evidence="2" id="KW-1185">Reference proteome</keyword>
<dbReference type="Proteomes" id="UP000265801">
    <property type="component" value="Unassembled WGS sequence"/>
</dbReference>
<gene>
    <name evidence="1" type="ORF">D3H55_19435</name>
</gene>
<dbReference type="EMBL" id="QXIR01000034">
    <property type="protein sequence ID" value="RIW29301.1"/>
    <property type="molecule type" value="Genomic_DNA"/>
</dbReference>